<dbReference type="Gene3D" id="3.10.129.10">
    <property type="entry name" value="Hotdog Thioesterase"/>
    <property type="match status" value="1"/>
</dbReference>
<gene>
    <name evidence="1" type="ORF">CVV68_03510</name>
</gene>
<dbReference type="RefSeq" id="WP_110499609.1">
    <property type="nucleotide sequence ID" value="NZ_QJVD01000002.1"/>
</dbReference>
<dbReference type="EMBL" id="QJVD01000002">
    <property type="protein sequence ID" value="PYI69467.1"/>
    <property type="molecule type" value="Genomic_DNA"/>
</dbReference>
<reference evidence="1 2" key="1">
    <citation type="submission" date="2018-05" db="EMBL/GenBank/DDBJ databases">
        <title>Genetic diversity of glacier-inhabiting Cryobacterium bacteria in China and description of Cryobacterium mengkeensis sp. nov. and Arthrobacter glacialis sp. nov.</title>
        <authorList>
            <person name="Liu Q."/>
            <person name="Xin Y.-H."/>
        </authorList>
    </citation>
    <scope>NUCLEOTIDE SEQUENCE [LARGE SCALE GENOMIC DNA]</scope>
    <source>
        <strain evidence="1 2">LI2</strain>
    </source>
</reference>
<comment type="caution">
    <text evidence="1">The sequence shown here is derived from an EMBL/GenBank/DDBJ whole genome shotgun (WGS) entry which is preliminary data.</text>
</comment>
<dbReference type="Pfam" id="PF13279">
    <property type="entry name" value="4HBT_2"/>
    <property type="match status" value="1"/>
</dbReference>
<organism evidence="1 2">
    <name type="scientific">Arthrobacter livingstonensis</name>
    <dbReference type="NCBI Taxonomy" id="670078"/>
    <lineage>
        <taxon>Bacteria</taxon>
        <taxon>Bacillati</taxon>
        <taxon>Actinomycetota</taxon>
        <taxon>Actinomycetes</taxon>
        <taxon>Micrococcales</taxon>
        <taxon>Micrococcaceae</taxon>
        <taxon>Arthrobacter</taxon>
    </lineage>
</organism>
<proteinExistence type="predicted"/>
<sequence>MRDYQTESGPATAWAGASAAVVQHTVEWVDTDASGHQHNSAIIRWVESAEAELFRQLALTDYFPSAPRVHQSINFRSKLWFGQRVTTTIWVQAIGATSVTFGFEVMSEAMGERPGGMAADGMVVVAHVPTGAASSAPWPERFRAAMKAAEPC</sequence>
<dbReference type="InterPro" id="IPR029069">
    <property type="entry name" value="HotDog_dom_sf"/>
</dbReference>
<dbReference type="SUPFAM" id="SSF54637">
    <property type="entry name" value="Thioesterase/thiol ester dehydrase-isomerase"/>
    <property type="match status" value="1"/>
</dbReference>
<dbReference type="AlphaFoldDB" id="A0A2V5LZH7"/>
<keyword evidence="2" id="KW-1185">Reference proteome</keyword>
<dbReference type="CDD" id="cd00586">
    <property type="entry name" value="4HBT"/>
    <property type="match status" value="1"/>
</dbReference>
<accession>A0A2V5LZH7</accession>
<dbReference type="OrthoDB" id="3467114at2"/>
<name>A0A2V5LZH7_9MICC</name>
<evidence type="ECO:0000313" key="2">
    <source>
        <dbReference type="Proteomes" id="UP000247832"/>
    </source>
</evidence>
<evidence type="ECO:0000313" key="1">
    <source>
        <dbReference type="EMBL" id="PYI69467.1"/>
    </source>
</evidence>
<dbReference type="Proteomes" id="UP000247832">
    <property type="component" value="Unassembled WGS sequence"/>
</dbReference>
<protein>
    <submittedName>
        <fullName evidence="1">Thioesterase</fullName>
    </submittedName>
</protein>